<evidence type="ECO:0000313" key="2">
    <source>
        <dbReference type="EMBL" id="BAB59404.1"/>
    </source>
</evidence>
<dbReference type="InterPro" id="IPR000086">
    <property type="entry name" value="NUDIX_hydrolase_dom"/>
</dbReference>
<sequence>MVSTRTGGKIQAVIFRCKEKPEVLILHYRPEHGSFWQTVSGNVELNEDLLDSLIREVKEETGLGKECIINVYPDIYSFDFHAHDMDFHETVFAVMVRPDCNVDISRNVD</sequence>
<gene>
    <name evidence="2" type="ORF">TVG0274704</name>
</gene>
<dbReference type="Proteomes" id="UP000001017">
    <property type="component" value="Chromosome"/>
</dbReference>
<dbReference type="GeneID" id="1440777"/>
<dbReference type="KEGG" id="tvo:TVG0274704"/>
<protein>
    <recommendedName>
        <fullName evidence="1">Nudix hydrolase domain-containing protein</fullName>
    </recommendedName>
</protein>
<dbReference type="eggNOG" id="arCOG01078">
    <property type="taxonomic scope" value="Archaea"/>
</dbReference>
<evidence type="ECO:0000313" key="3">
    <source>
        <dbReference type="Proteomes" id="UP000001017"/>
    </source>
</evidence>
<dbReference type="PaxDb" id="273116-14324476"/>
<dbReference type="RefSeq" id="WP_010916519.1">
    <property type="nucleotide sequence ID" value="NC_002689.2"/>
</dbReference>
<dbReference type="Gene3D" id="3.90.79.10">
    <property type="entry name" value="Nucleoside Triphosphate Pyrophosphohydrolase"/>
    <property type="match status" value="1"/>
</dbReference>
<dbReference type="PhylomeDB" id="Q97C43"/>
<dbReference type="AlphaFoldDB" id="Q97C43"/>
<dbReference type="OrthoDB" id="25379at2157"/>
<evidence type="ECO:0000259" key="1">
    <source>
        <dbReference type="Pfam" id="PF00293"/>
    </source>
</evidence>
<organism evidence="2 3">
    <name type="scientific">Thermoplasma volcanium (strain ATCC 51530 / DSM 4299 / JCM 9571 / NBRC 15438 / GSS1)</name>
    <dbReference type="NCBI Taxonomy" id="273116"/>
    <lineage>
        <taxon>Archaea</taxon>
        <taxon>Methanobacteriati</taxon>
        <taxon>Thermoplasmatota</taxon>
        <taxon>Thermoplasmata</taxon>
        <taxon>Thermoplasmatales</taxon>
        <taxon>Thermoplasmataceae</taxon>
        <taxon>Thermoplasma</taxon>
    </lineage>
</organism>
<proteinExistence type="predicted"/>
<feature type="domain" description="Nudix hydrolase" evidence="1">
    <location>
        <begin position="13"/>
        <end position="94"/>
    </location>
</feature>
<accession>Q97C43</accession>
<name>Q97C43_THEVO</name>
<reference evidence="2 3" key="1">
    <citation type="journal article" date="1999" name="Proc. Jpn. Acad.">
        <title>Determination of the complete genomic DNA sequence of Thermoplasma volvanium GSS1.</title>
        <authorList>
            <person name="Kawashima T."/>
            <person name="Yamamoto Y."/>
            <person name="Aramaki H."/>
            <person name="Nunoshiba T."/>
            <person name="Kawamoto T."/>
            <person name="Watanabe K."/>
            <person name="Yamazaki M."/>
            <person name="Kanehori K."/>
            <person name="Amano N."/>
            <person name="Ohya Y."/>
            <person name="Makino K."/>
            <person name="Suzuki M."/>
        </authorList>
    </citation>
    <scope>NUCLEOTIDE SEQUENCE [LARGE SCALE GENOMIC DNA]</scope>
    <source>
        <strain evidence="3">ATCC 51530 / DSM 4299 / JCM 9571 / NBRC 15438 / GSS1</strain>
    </source>
</reference>
<dbReference type="Pfam" id="PF00293">
    <property type="entry name" value="NUDIX"/>
    <property type="match status" value="1"/>
</dbReference>
<dbReference type="InterPro" id="IPR015797">
    <property type="entry name" value="NUDIX_hydrolase-like_dom_sf"/>
</dbReference>
<dbReference type="STRING" id="273116.gene:9381035"/>
<dbReference type="EMBL" id="BA000011">
    <property type="protein sequence ID" value="BAB59404.1"/>
    <property type="molecule type" value="Genomic_DNA"/>
</dbReference>
<reference evidence="2 3" key="2">
    <citation type="journal article" date="2000" name="Proc. Natl. Acad. Sci. U.S.A.">
        <title>Archaeal adaptation to higher temperatures revealed by genomic sequence of Thermoplasma volcanium.</title>
        <authorList>
            <person name="Kawashima T."/>
            <person name="Amano N."/>
            <person name="Koike H."/>
            <person name="Makino S."/>
            <person name="Higuchi S."/>
            <person name="Kawashima-Ohya Y."/>
            <person name="Watanabe K."/>
            <person name="Yamazaki M."/>
            <person name="Kanehori K."/>
            <person name="Kawamoto T."/>
            <person name="Nunoshiba T."/>
            <person name="Yamamoto Y."/>
            <person name="Aramaki H."/>
            <person name="Makino K."/>
            <person name="Suzuki M."/>
        </authorList>
    </citation>
    <scope>NUCLEOTIDE SEQUENCE [LARGE SCALE GENOMIC DNA]</scope>
    <source>
        <strain evidence="3">ATCC 51530 / DSM 4299 / JCM 9571 / NBRC 15438 / GSS1</strain>
    </source>
</reference>
<keyword evidence="3" id="KW-1185">Reference proteome</keyword>
<dbReference type="HOGENOM" id="CLU_140804_0_0_2"/>
<dbReference type="SUPFAM" id="SSF55811">
    <property type="entry name" value="Nudix"/>
    <property type="match status" value="1"/>
</dbReference>